<dbReference type="Proteomes" id="UP000046392">
    <property type="component" value="Unplaced"/>
</dbReference>
<name>A0A0N5BWS5_STREA</name>
<dbReference type="AlphaFoldDB" id="A0A0N5BWS5"/>
<sequence length="140" mass="15667">MGYLKLSFTWHSIFSKLFSNVFKRKQQIKGVGLQDTTNEQKKSMNIQQLAKLSGSALLLSSKRTPMIKFNRKGPVLKFIPENFPISLVSSTVTPTSKNDFGQVGKTPRGSGIDESELPFRYRRSLIPEDECSIINNGGVL</sequence>
<protein>
    <submittedName>
        <fullName evidence="2">Uncharacterized protein</fullName>
    </submittedName>
</protein>
<evidence type="ECO:0000313" key="2">
    <source>
        <dbReference type="WBParaSite" id="SPAL_0001026500.1"/>
    </source>
</evidence>
<evidence type="ECO:0000313" key="1">
    <source>
        <dbReference type="Proteomes" id="UP000046392"/>
    </source>
</evidence>
<proteinExistence type="predicted"/>
<accession>A0A0N5BWS5</accession>
<dbReference type="WBParaSite" id="SPAL_0001026500.1">
    <property type="protein sequence ID" value="SPAL_0001026500.1"/>
    <property type="gene ID" value="SPAL_0001026500"/>
</dbReference>
<dbReference type="STRING" id="174720.A0A0N5BWS5"/>
<keyword evidence="1" id="KW-1185">Reference proteome</keyword>
<reference evidence="2" key="1">
    <citation type="submission" date="2017-02" db="UniProtKB">
        <authorList>
            <consortium name="WormBaseParasite"/>
        </authorList>
    </citation>
    <scope>IDENTIFICATION</scope>
</reference>
<organism evidence="1 2">
    <name type="scientific">Strongyloides papillosus</name>
    <name type="common">Intestinal threadworm</name>
    <dbReference type="NCBI Taxonomy" id="174720"/>
    <lineage>
        <taxon>Eukaryota</taxon>
        <taxon>Metazoa</taxon>
        <taxon>Ecdysozoa</taxon>
        <taxon>Nematoda</taxon>
        <taxon>Chromadorea</taxon>
        <taxon>Rhabditida</taxon>
        <taxon>Tylenchina</taxon>
        <taxon>Panagrolaimomorpha</taxon>
        <taxon>Strongyloidoidea</taxon>
        <taxon>Strongyloididae</taxon>
        <taxon>Strongyloides</taxon>
    </lineage>
</organism>